<evidence type="ECO:0000313" key="3">
    <source>
        <dbReference type="Proteomes" id="UP000509638"/>
    </source>
</evidence>
<feature type="transmembrane region" description="Helical" evidence="1">
    <location>
        <begin position="21"/>
        <end position="44"/>
    </location>
</feature>
<dbReference type="RefSeq" id="WP_178012477.1">
    <property type="nucleotide sequence ID" value="NZ_CP058316.1"/>
</dbReference>
<organism evidence="2 3">
    <name type="scientific">Microbacterium oleivorans</name>
    <dbReference type="NCBI Taxonomy" id="273677"/>
    <lineage>
        <taxon>Bacteria</taxon>
        <taxon>Bacillati</taxon>
        <taxon>Actinomycetota</taxon>
        <taxon>Actinomycetes</taxon>
        <taxon>Micrococcales</taxon>
        <taxon>Microbacteriaceae</taxon>
        <taxon>Microbacterium</taxon>
    </lineage>
</organism>
<name>A0A7D5IT06_9MICO</name>
<dbReference type="AlphaFoldDB" id="A0A7D5IT06"/>
<gene>
    <name evidence="2" type="ORF">HW566_09830</name>
</gene>
<accession>A0A7D5IT06</accession>
<keyword evidence="1" id="KW-0472">Membrane</keyword>
<proteinExistence type="predicted"/>
<evidence type="ECO:0000313" key="2">
    <source>
        <dbReference type="EMBL" id="QLD12037.1"/>
    </source>
</evidence>
<sequence>MSTDGATRGTRRERTQHRRSRRFVVAMAAVIGALALVGGAGGVLTSVQGPRATSVSVDPEAAVESAGSRMIVTTTQSLVEVDPAQVHIEPAADVTVDTSGRQIGIRFTLPLRDATDYTVRIDGLQGLGGGPAGSIEETFSTPALETYLLQRGGDEDTIFRTGIDGEDAVPVFTHPHIEDFRATSTHLAIVSADDEGVSTIIVTDRAGENPRELPLPGRGVVTNLQTADRGDLIGYTFTDADIGAGGGLESALFTASLADARADDEPAQLQIAGGDSRIDDWRFVPGTDAVLLLTFDSALTLVSASGGSPVALGNAITIDGIARGSSEAIVQRASGLVAIDLASAEERALTPTDPAAGETQAVTALPGDADQTLRVLSRLDGFTVLSTTVAVVDADGTTRDVFSVASDELLIHTCVSPSSRYAAFLVAPDAVANPYDAYLLPLPERLQTHIVDLGTGEEVSVLSGFDISWCQSAPRP</sequence>
<dbReference type="EMBL" id="CP058316">
    <property type="protein sequence ID" value="QLD12037.1"/>
    <property type="molecule type" value="Genomic_DNA"/>
</dbReference>
<protein>
    <recommendedName>
        <fullName evidence="4">SbsA Ig-like domain-containing protein</fullName>
    </recommendedName>
</protein>
<keyword evidence="1" id="KW-0812">Transmembrane</keyword>
<dbReference type="SUPFAM" id="SSF82171">
    <property type="entry name" value="DPP6 N-terminal domain-like"/>
    <property type="match status" value="1"/>
</dbReference>
<evidence type="ECO:0000256" key="1">
    <source>
        <dbReference type="SAM" id="Phobius"/>
    </source>
</evidence>
<dbReference type="Proteomes" id="UP000509638">
    <property type="component" value="Chromosome"/>
</dbReference>
<evidence type="ECO:0008006" key="4">
    <source>
        <dbReference type="Google" id="ProtNLM"/>
    </source>
</evidence>
<keyword evidence="1" id="KW-1133">Transmembrane helix</keyword>
<reference evidence="2 3" key="1">
    <citation type="submission" date="2020-06" db="EMBL/GenBank/DDBJ databases">
        <authorList>
            <person name="Jo H."/>
        </authorList>
    </citation>
    <scope>NUCLEOTIDE SEQUENCE [LARGE SCALE GENOMIC DNA]</scope>
    <source>
        <strain evidence="2 3">I46</strain>
    </source>
</reference>